<protein>
    <submittedName>
        <fullName evidence="1">Uncharacterized protein</fullName>
    </submittedName>
</protein>
<dbReference type="Proteomes" id="UP000265715">
    <property type="component" value="Unassembled WGS sequence"/>
</dbReference>
<name>A0A399DTP3_9DEIN</name>
<reference evidence="1 2" key="1">
    <citation type="submission" date="2018-08" db="EMBL/GenBank/DDBJ databases">
        <title>Meiothermus terrae DSM 26712 genome sequencing project.</title>
        <authorList>
            <person name="Da Costa M.S."/>
            <person name="Albuquerque L."/>
            <person name="Raposo P."/>
            <person name="Froufe H.J.C."/>
            <person name="Barroso C.S."/>
            <person name="Egas C."/>
        </authorList>
    </citation>
    <scope>NUCLEOTIDE SEQUENCE [LARGE SCALE GENOMIC DNA]</scope>
    <source>
        <strain evidence="1 2">DSM 26712</strain>
    </source>
</reference>
<evidence type="ECO:0000313" key="1">
    <source>
        <dbReference type="EMBL" id="RIH74508.1"/>
    </source>
</evidence>
<keyword evidence="2" id="KW-1185">Reference proteome</keyword>
<sequence>MDVKEPSELTHSHYHVVRGKTLAEIFKAVDRREQVSGELVDRLCLQVLRTSYPEIPEEDHPWMLEHVRDGVDTFLHAANWDYFKGLANKRKDYDGPTFDDVVLIPAIMRAAKIL</sequence>
<dbReference type="EMBL" id="QXDL01000409">
    <property type="protein sequence ID" value="RIH74508.1"/>
    <property type="molecule type" value="Genomic_DNA"/>
</dbReference>
<comment type="caution">
    <text evidence="1">The sequence shown here is derived from an EMBL/GenBank/DDBJ whole genome shotgun (WGS) entry which is preliminary data.</text>
</comment>
<dbReference type="AlphaFoldDB" id="A0A399DTP3"/>
<organism evidence="1 2">
    <name type="scientific">Calidithermus terrae</name>
    <dbReference type="NCBI Taxonomy" id="1408545"/>
    <lineage>
        <taxon>Bacteria</taxon>
        <taxon>Thermotogati</taxon>
        <taxon>Deinococcota</taxon>
        <taxon>Deinococci</taxon>
        <taxon>Thermales</taxon>
        <taxon>Thermaceae</taxon>
        <taxon>Calidithermus</taxon>
    </lineage>
</organism>
<accession>A0A399DTP3</accession>
<proteinExistence type="predicted"/>
<gene>
    <name evidence="1" type="ORF">Mterra_04070</name>
</gene>
<evidence type="ECO:0000313" key="2">
    <source>
        <dbReference type="Proteomes" id="UP000265715"/>
    </source>
</evidence>